<dbReference type="OrthoDB" id="9806105at2"/>
<dbReference type="Proteomes" id="UP000482487">
    <property type="component" value="Unassembled WGS sequence"/>
</dbReference>
<dbReference type="PROSITE" id="PS50110">
    <property type="entry name" value="RESPONSE_REGULATORY"/>
    <property type="match status" value="1"/>
</dbReference>
<dbReference type="InterPro" id="IPR001789">
    <property type="entry name" value="Sig_transdc_resp-reg_receiver"/>
</dbReference>
<name>A0A7C9IT64_9BACT</name>
<dbReference type="Gene3D" id="2.40.50.180">
    <property type="entry name" value="CheA-289, Domain 4"/>
    <property type="match status" value="1"/>
</dbReference>
<dbReference type="InterPro" id="IPR011006">
    <property type="entry name" value="CheY-like_superfamily"/>
</dbReference>
<dbReference type="SMART" id="SM00260">
    <property type="entry name" value="CheW"/>
    <property type="match status" value="1"/>
</dbReference>
<feature type="domain" description="Response regulatory" evidence="2">
    <location>
        <begin position="190"/>
        <end position="319"/>
    </location>
</feature>
<feature type="modified residue" description="4-aspartylphosphate" evidence="1">
    <location>
        <position position="252"/>
    </location>
</feature>
<dbReference type="SMART" id="SM00448">
    <property type="entry name" value="REC"/>
    <property type="match status" value="1"/>
</dbReference>
<comment type="caution">
    <text evidence="4">The sequence shown here is derived from an EMBL/GenBank/DDBJ whole genome shotgun (WGS) entry which is preliminary data.</text>
</comment>
<protein>
    <submittedName>
        <fullName evidence="4">Response regulator</fullName>
    </submittedName>
</protein>
<dbReference type="AlphaFoldDB" id="A0A7C9IT64"/>
<evidence type="ECO:0000259" key="2">
    <source>
        <dbReference type="PROSITE" id="PS50110"/>
    </source>
</evidence>
<dbReference type="InterPro" id="IPR036061">
    <property type="entry name" value="CheW-like_dom_sf"/>
</dbReference>
<dbReference type="SUPFAM" id="SSF52172">
    <property type="entry name" value="CheY-like"/>
    <property type="match status" value="1"/>
</dbReference>
<accession>A0A7C9IT64</accession>
<dbReference type="PROSITE" id="PS50851">
    <property type="entry name" value="CHEW"/>
    <property type="match status" value="1"/>
</dbReference>
<dbReference type="GO" id="GO:0006935">
    <property type="term" value="P:chemotaxis"/>
    <property type="evidence" value="ECO:0007669"/>
    <property type="project" value="InterPro"/>
</dbReference>
<evidence type="ECO:0000259" key="3">
    <source>
        <dbReference type="PROSITE" id="PS50851"/>
    </source>
</evidence>
<evidence type="ECO:0000313" key="5">
    <source>
        <dbReference type="Proteomes" id="UP000482487"/>
    </source>
</evidence>
<dbReference type="InterPro" id="IPR002545">
    <property type="entry name" value="CheW-lke_dom"/>
</dbReference>
<dbReference type="EMBL" id="WVUD01000002">
    <property type="protein sequence ID" value="MYL82040.1"/>
    <property type="molecule type" value="Genomic_DNA"/>
</dbReference>
<keyword evidence="5" id="KW-1185">Reference proteome</keyword>
<dbReference type="Gene3D" id="3.40.50.2300">
    <property type="match status" value="1"/>
</dbReference>
<dbReference type="PANTHER" id="PTHR47233">
    <property type="entry name" value="CHEMOTAXIS PROTEIN CHEV"/>
    <property type="match status" value="1"/>
</dbReference>
<organism evidence="4 5">
    <name type="scientific">Solidesulfovibrio aerotolerans</name>
    <dbReference type="NCBI Taxonomy" id="295255"/>
    <lineage>
        <taxon>Bacteria</taxon>
        <taxon>Pseudomonadati</taxon>
        <taxon>Thermodesulfobacteriota</taxon>
        <taxon>Desulfovibrionia</taxon>
        <taxon>Desulfovibrionales</taxon>
        <taxon>Desulfovibrionaceae</taxon>
        <taxon>Solidesulfovibrio</taxon>
    </lineage>
</organism>
<dbReference type="PANTHER" id="PTHR47233:SF3">
    <property type="entry name" value="CHEMOTAXIS PROTEIN CHEV"/>
    <property type="match status" value="1"/>
</dbReference>
<dbReference type="Pfam" id="PF01584">
    <property type="entry name" value="CheW"/>
    <property type="match status" value="1"/>
</dbReference>
<reference evidence="4 5" key="1">
    <citation type="submission" date="2020-01" db="EMBL/GenBank/DDBJ databases">
        <title>Genome sequence of Desulfovibrio aerotolerans DSM 16695(T).</title>
        <authorList>
            <person name="Karnachuk O."/>
            <person name="Avakyan M."/>
            <person name="Mardanov A."/>
            <person name="Kadnikov V."/>
            <person name="Ravin N."/>
        </authorList>
    </citation>
    <scope>NUCLEOTIDE SEQUENCE [LARGE SCALE GENOMIC DNA]</scope>
    <source>
        <strain evidence="4 5">DSM 16695</strain>
    </source>
</reference>
<proteinExistence type="predicted"/>
<dbReference type="SUPFAM" id="SSF50341">
    <property type="entry name" value="CheW-like"/>
    <property type="match status" value="1"/>
</dbReference>
<dbReference type="InterPro" id="IPR024181">
    <property type="entry name" value="Chemotax_regulator_CheV"/>
</dbReference>
<sequence length="327" mass="36424">MSNTNILLESGTNELEIVEFYLEEPTASGKTYVGYYGVNVAKVLEIIRLPKVTEMPQTPHPCVLGTFNLRNKVVPLVDLSLWLGKDRSDNASDKVVVTEFNRVISAFRVSGVTRIHRLSWEQIEPPSVQVQAYSGNSVTGVIQLESRVVFILDMEKIVADLNPELALKELDEVAFVESQKELPDKDMVFKALIADDSTTIRRMIGTSLEKAGFEVTRTINGRIAWEQLVAWKAAAAEENRPITDFVHILVSDIEMPAMDGHSLTRKVKEDPVLKRLPVILFSSLITDSLRHKGEAVGADDQVSKPEMLQLAEKARALAWDRLALGSD</sequence>
<dbReference type="Gene3D" id="2.30.30.40">
    <property type="entry name" value="SH3 Domains"/>
    <property type="match status" value="1"/>
</dbReference>
<dbReference type="Pfam" id="PF00072">
    <property type="entry name" value="Response_reg"/>
    <property type="match status" value="1"/>
</dbReference>
<gene>
    <name evidence="4" type="ORF">GTA51_02660</name>
</gene>
<evidence type="ECO:0000256" key="1">
    <source>
        <dbReference type="PROSITE-ProRule" id="PRU00169"/>
    </source>
</evidence>
<evidence type="ECO:0000313" key="4">
    <source>
        <dbReference type="EMBL" id="MYL82040.1"/>
    </source>
</evidence>
<dbReference type="GO" id="GO:0000160">
    <property type="term" value="P:phosphorelay signal transduction system"/>
    <property type="evidence" value="ECO:0007669"/>
    <property type="project" value="InterPro"/>
</dbReference>
<dbReference type="PIRSF" id="PIRSF002867">
    <property type="entry name" value="CheV"/>
    <property type="match status" value="1"/>
</dbReference>
<keyword evidence="1" id="KW-0597">Phosphoprotein</keyword>
<feature type="domain" description="CheW-like" evidence="3">
    <location>
        <begin position="14"/>
        <end position="163"/>
    </location>
</feature>
<dbReference type="RefSeq" id="WP_160958439.1">
    <property type="nucleotide sequence ID" value="NZ_WVUD01000002.1"/>
</dbReference>